<feature type="transmembrane region" description="Helical" evidence="7">
    <location>
        <begin position="66"/>
        <end position="86"/>
    </location>
</feature>
<evidence type="ECO:0000256" key="2">
    <source>
        <dbReference type="ARBA" id="ARBA00007362"/>
    </source>
</evidence>
<gene>
    <name evidence="9" type="ORF">CBM15_14085</name>
</gene>
<comment type="similarity">
    <text evidence="2">Belongs to the EamA transporter family.</text>
</comment>
<feature type="transmembrane region" description="Helical" evidence="7">
    <location>
        <begin position="207"/>
        <end position="227"/>
    </location>
</feature>
<sequence length="299" mass="32253">MSLQGKANILMVIVTMFWGLSYTFMVMGLESLEAFNVVALRCLIAFIIAGLIFLPKMLRVNIKTILYASIQGFLLFTIFALSLLGLKTTSAGNAGFILSLTVVLVPIMTSFIEKRLPSRAVSFAVVATMIGITVLTLKESLTFQTGDLLVAIAAVCYSIYLILNSKFTKNVESISYGVYQLGIAGLFGAVFTVMFESPMFPSNSSSWIAVLGLGIICTAFCFIAQAVVQQYTSPTHTGLIFSLEPIFAALFAMIFLGEGLTAQLVIGGAFILIGNTVAQLEQFIAMKKIPAPNHSETTL</sequence>
<dbReference type="InterPro" id="IPR000620">
    <property type="entry name" value="EamA_dom"/>
</dbReference>
<evidence type="ECO:0000256" key="7">
    <source>
        <dbReference type="SAM" id="Phobius"/>
    </source>
</evidence>
<evidence type="ECO:0000313" key="10">
    <source>
        <dbReference type="Proteomes" id="UP000196594"/>
    </source>
</evidence>
<evidence type="ECO:0000256" key="4">
    <source>
        <dbReference type="ARBA" id="ARBA00022692"/>
    </source>
</evidence>
<protein>
    <submittedName>
        <fullName evidence="9">EamA family transporter</fullName>
    </submittedName>
</protein>
<keyword evidence="6 7" id="KW-0472">Membrane</keyword>
<feature type="transmembrane region" description="Helical" evidence="7">
    <location>
        <begin position="175"/>
        <end position="195"/>
    </location>
</feature>
<feature type="transmembrane region" description="Helical" evidence="7">
    <location>
        <begin position="34"/>
        <end position="54"/>
    </location>
</feature>
<accession>A0ABX3ZFY6</accession>
<keyword evidence="4 7" id="KW-0812">Transmembrane</keyword>
<proteinExistence type="inferred from homology"/>
<organism evidence="9 10">
    <name type="scientific">Solibacillus kalamii</name>
    <dbReference type="NCBI Taxonomy" id="1748298"/>
    <lineage>
        <taxon>Bacteria</taxon>
        <taxon>Bacillati</taxon>
        <taxon>Bacillota</taxon>
        <taxon>Bacilli</taxon>
        <taxon>Bacillales</taxon>
        <taxon>Caryophanaceae</taxon>
        <taxon>Solibacillus</taxon>
    </lineage>
</organism>
<dbReference type="InterPro" id="IPR037185">
    <property type="entry name" value="EmrE-like"/>
</dbReference>
<feature type="domain" description="EamA" evidence="8">
    <location>
        <begin position="7"/>
        <end position="136"/>
    </location>
</feature>
<dbReference type="InterPro" id="IPR051258">
    <property type="entry name" value="Diverse_Substrate_Transporter"/>
</dbReference>
<feature type="transmembrane region" description="Helical" evidence="7">
    <location>
        <begin position="143"/>
        <end position="163"/>
    </location>
</feature>
<feature type="transmembrane region" description="Helical" evidence="7">
    <location>
        <begin position="119"/>
        <end position="137"/>
    </location>
</feature>
<comment type="caution">
    <text evidence="9">The sequence shown here is derived from an EMBL/GenBank/DDBJ whole genome shotgun (WGS) entry which is preliminary data.</text>
</comment>
<reference evidence="9 10" key="1">
    <citation type="journal article" date="2017" name="Int. J. Syst. Evol. Microbiol.">
        <title>Solibacillus kalamii sp. nov., isolated from a high-efficiency particulate arrestance filter system used in the International Space Station.</title>
        <authorList>
            <person name="Checinska Sielaff A."/>
            <person name="Kumar R.M."/>
            <person name="Pal D."/>
            <person name="Mayilraj S."/>
            <person name="Venkateswaran K."/>
        </authorList>
    </citation>
    <scope>NUCLEOTIDE SEQUENCE [LARGE SCALE GENOMIC DNA]</scope>
    <source>
        <strain evidence="9 10">ISSFR-015</strain>
    </source>
</reference>
<evidence type="ECO:0000256" key="6">
    <source>
        <dbReference type="ARBA" id="ARBA00023136"/>
    </source>
</evidence>
<keyword evidence="3" id="KW-1003">Cell membrane</keyword>
<evidence type="ECO:0000256" key="3">
    <source>
        <dbReference type="ARBA" id="ARBA00022475"/>
    </source>
</evidence>
<keyword evidence="10" id="KW-1185">Reference proteome</keyword>
<dbReference type="SUPFAM" id="SSF103481">
    <property type="entry name" value="Multidrug resistance efflux transporter EmrE"/>
    <property type="match status" value="2"/>
</dbReference>
<feature type="domain" description="EamA" evidence="8">
    <location>
        <begin position="145"/>
        <end position="274"/>
    </location>
</feature>
<dbReference type="EMBL" id="NHNT01000010">
    <property type="protein sequence ID" value="OUZ38209.1"/>
    <property type="molecule type" value="Genomic_DNA"/>
</dbReference>
<keyword evidence="5 7" id="KW-1133">Transmembrane helix</keyword>
<evidence type="ECO:0000259" key="8">
    <source>
        <dbReference type="Pfam" id="PF00892"/>
    </source>
</evidence>
<dbReference type="Proteomes" id="UP000196594">
    <property type="component" value="Unassembled WGS sequence"/>
</dbReference>
<name>A0ABX3ZFY6_9BACL</name>
<dbReference type="Pfam" id="PF00892">
    <property type="entry name" value="EamA"/>
    <property type="match status" value="2"/>
</dbReference>
<dbReference type="PANTHER" id="PTHR42920:SF5">
    <property type="entry name" value="EAMA DOMAIN-CONTAINING PROTEIN"/>
    <property type="match status" value="1"/>
</dbReference>
<evidence type="ECO:0000256" key="1">
    <source>
        <dbReference type="ARBA" id="ARBA00004651"/>
    </source>
</evidence>
<evidence type="ECO:0000256" key="5">
    <source>
        <dbReference type="ARBA" id="ARBA00022989"/>
    </source>
</evidence>
<feature type="transmembrane region" description="Helical" evidence="7">
    <location>
        <begin position="7"/>
        <end position="28"/>
    </location>
</feature>
<feature type="transmembrane region" description="Helical" evidence="7">
    <location>
        <begin position="262"/>
        <end position="280"/>
    </location>
</feature>
<feature type="transmembrane region" description="Helical" evidence="7">
    <location>
        <begin position="239"/>
        <end position="256"/>
    </location>
</feature>
<feature type="transmembrane region" description="Helical" evidence="7">
    <location>
        <begin position="92"/>
        <end position="112"/>
    </location>
</feature>
<dbReference type="PANTHER" id="PTHR42920">
    <property type="entry name" value="OS03G0707200 PROTEIN-RELATED"/>
    <property type="match status" value="1"/>
</dbReference>
<evidence type="ECO:0000313" key="9">
    <source>
        <dbReference type="EMBL" id="OUZ38209.1"/>
    </source>
</evidence>
<comment type="subcellular location">
    <subcellularLocation>
        <location evidence="1">Cell membrane</location>
        <topology evidence="1">Multi-pass membrane protein</topology>
    </subcellularLocation>
</comment>